<reference evidence="5" key="1">
    <citation type="journal article" date="2019" name="Int. J. Syst. Evol. Microbiol.">
        <title>The Global Catalogue of Microorganisms (GCM) 10K type strain sequencing project: providing services to taxonomists for standard genome sequencing and annotation.</title>
        <authorList>
            <consortium name="The Broad Institute Genomics Platform"/>
            <consortium name="The Broad Institute Genome Sequencing Center for Infectious Disease"/>
            <person name="Wu L."/>
            <person name="Ma J."/>
        </authorList>
    </citation>
    <scope>NUCLEOTIDE SEQUENCE [LARGE SCALE GENOMIC DNA]</scope>
    <source>
        <strain evidence="5">KCTC 52344</strain>
    </source>
</reference>
<organism evidence="4 5">
    <name type="scientific">Emticicia soli</name>
    <dbReference type="NCBI Taxonomy" id="2027878"/>
    <lineage>
        <taxon>Bacteria</taxon>
        <taxon>Pseudomonadati</taxon>
        <taxon>Bacteroidota</taxon>
        <taxon>Cytophagia</taxon>
        <taxon>Cytophagales</taxon>
        <taxon>Leadbetterellaceae</taxon>
        <taxon>Emticicia</taxon>
    </lineage>
</organism>
<dbReference type="Proteomes" id="UP001597510">
    <property type="component" value="Unassembled WGS sequence"/>
</dbReference>
<dbReference type="EMBL" id="JBHULC010000007">
    <property type="protein sequence ID" value="MFD2520680.1"/>
    <property type="molecule type" value="Genomic_DNA"/>
</dbReference>
<feature type="domain" description="LysM" evidence="3">
    <location>
        <begin position="139"/>
        <end position="183"/>
    </location>
</feature>
<dbReference type="Gene3D" id="3.10.350.10">
    <property type="entry name" value="LysM domain"/>
    <property type="match status" value="2"/>
</dbReference>
<sequence length="237" mass="26122">MQFEDREQRNERPKEASRNLPMAVLLVLVSIICALLYIGWKYMSDDTSTSDDLTAAPADSVANAIKTQPSEEEPVSDDIEATNPDALPDVSMPKVGDKKEAATAETKPAETKPKEEKPKEEKLKEEKPKVDIPTGGETYSHTVGEGETFFGIANRFNVKKETLKAMNPNVEEGGIKVGVTKLKVRIKAIHTVGPGDILRVVGKKYDVPVSLIMQANKKTKNFAERGEKLIIPYGKKE</sequence>
<accession>A0ABW5J4V7</accession>
<evidence type="ECO:0000259" key="3">
    <source>
        <dbReference type="PROSITE" id="PS51782"/>
    </source>
</evidence>
<evidence type="ECO:0000313" key="5">
    <source>
        <dbReference type="Proteomes" id="UP001597510"/>
    </source>
</evidence>
<evidence type="ECO:0000256" key="1">
    <source>
        <dbReference type="SAM" id="MobiDB-lite"/>
    </source>
</evidence>
<dbReference type="PANTHER" id="PTHR33734:SF22">
    <property type="entry name" value="MEMBRANE-BOUND LYTIC MUREIN TRANSGLYCOSYLASE D"/>
    <property type="match status" value="1"/>
</dbReference>
<evidence type="ECO:0000313" key="4">
    <source>
        <dbReference type="EMBL" id="MFD2520680.1"/>
    </source>
</evidence>
<feature type="compositionally biased region" description="Acidic residues" evidence="1">
    <location>
        <begin position="70"/>
        <end position="80"/>
    </location>
</feature>
<dbReference type="SMART" id="SM00257">
    <property type="entry name" value="LysM"/>
    <property type="match status" value="2"/>
</dbReference>
<protein>
    <submittedName>
        <fullName evidence="4">LysM peptidoglycan-binding domain-containing protein</fullName>
    </submittedName>
</protein>
<dbReference type="SUPFAM" id="SSF54106">
    <property type="entry name" value="LysM domain"/>
    <property type="match status" value="2"/>
</dbReference>
<dbReference type="PANTHER" id="PTHR33734">
    <property type="entry name" value="LYSM DOMAIN-CONTAINING GPI-ANCHORED PROTEIN 2"/>
    <property type="match status" value="1"/>
</dbReference>
<gene>
    <name evidence="4" type="ORF">ACFSR2_07300</name>
</gene>
<feature type="region of interest" description="Disordered" evidence="1">
    <location>
        <begin position="66"/>
        <end position="141"/>
    </location>
</feature>
<dbReference type="PROSITE" id="PS51782">
    <property type="entry name" value="LYSM"/>
    <property type="match status" value="1"/>
</dbReference>
<dbReference type="CDD" id="cd00118">
    <property type="entry name" value="LysM"/>
    <property type="match status" value="2"/>
</dbReference>
<name>A0ABW5J4V7_9BACT</name>
<proteinExistence type="predicted"/>
<dbReference type="Pfam" id="PF01476">
    <property type="entry name" value="LysM"/>
    <property type="match status" value="2"/>
</dbReference>
<keyword evidence="2" id="KW-1133">Transmembrane helix</keyword>
<feature type="transmembrane region" description="Helical" evidence="2">
    <location>
        <begin position="20"/>
        <end position="40"/>
    </location>
</feature>
<dbReference type="InterPro" id="IPR018392">
    <property type="entry name" value="LysM"/>
</dbReference>
<keyword evidence="5" id="KW-1185">Reference proteome</keyword>
<comment type="caution">
    <text evidence="4">The sequence shown here is derived from an EMBL/GenBank/DDBJ whole genome shotgun (WGS) entry which is preliminary data.</text>
</comment>
<evidence type="ECO:0000256" key="2">
    <source>
        <dbReference type="SAM" id="Phobius"/>
    </source>
</evidence>
<feature type="compositionally biased region" description="Basic and acidic residues" evidence="1">
    <location>
        <begin position="95"/>
        <end position="130"/>
    </location>
</feature>
<dbReference type="InterPro" id="IPR036779">
    <property type="entry name" value="LysM_dom_sf"/>
</dbReference>
<keyword evidence="2" id="KW-0812">Transmembrane</keyword>
<dbReference type="RefSeq" id="WP_340239901.1">
    <property type="nucleotide sequence ID" value="NZ_JBBEWC010000016.1"/>
</dbReference>
<keyword evidence="2" id="KW-0472">Membrane</keyword>